<dbReference type="OrthoDB" id="2684236at2759"/>
<keyword evidence="3" id="KW-1185">Reference proteome</keyword>
<dbReference type="EMBL" id="OOIP01000015">
    <property type="protein sequence ID" value="SPO39736.1"/>
    <property type="molecule type" value="Genomic_DNA"/>
</dbReference>
<dbReference type="InterPro" id="IPR009836">
    <property type="entry name" value="GRDP-like"/>
</dbReference>
<protein>
    <submittedName>
        <fullName evidence="2">Uncharacterized protein</fullName>
    </submittedName>
</protein>
<dbReference type="AlphaFoldDB" id="A0A5C3F6R8"/>
<feature type="compositionally biased region" description="Low complexity" evidence="1">
    <location>
        <begin position="75"/>
        <end position="98"/>
    </location>
</feature>
<feature type="compositionally biased region" description="Pro residues" evidence="1">
    <location>
        <begin position="187"/>
        <end position="201"/>
    </location>
</feature>
<dbReference type="PANTHER" id="PTHR34365:SF7">
    <property type="entry name" value="GLYCINE-RICH DOMAIN-CONTAINING PROTEIN 1"/>
    <property type="match status" value="1"/>
</dbReference>
<feature type="region of interest" description="Disordered" evidence="1">
    <location>
        <begin position="1"/>
        <end position="109"/>
    </location>
</feature>
<name>A0A5C3F6R8_9BASI</name>
<evidence type="ECO:0000313" key="3">
    <source>
        <dbReference type="Proteomes" id="UP000323386"/>
    </source>
</evidence>
<dbReference type="Proteomes" id="UP000323386">
    <property type="component" value="Unassembled WGS sequence"/>
</dbReference>
<organism evidence="2 3">
    <name type="scientific">Pseudozyma flocculosa</name>
    <dbReference type="NCBI Taxonomy" id="84751"/>
    <lineage>
        <taxon>Eukaryota</taxon>
        <taxon>Fungi</taxon>
        <taxon>Dikarya</taxon>
        <taxon>Basidiomycota</taxon>
        <taxon>Ustilaginomycotina</taxon>
        <taxon>Ustilaginomycetes</taxon>
        <taxon>Ustilaginales</taxon>
        <taxon>Ustilaginaceae</taxon>
        <taxon>Pseudozyma</taxon>
    </lineage>
</organism>
<feature type="region of interest" description="Disordered" evidence="1">
    <location>
        <begin position="725"/>
        <end position="764"/>
    </location>
</feature>
<accession>A0A5C3F6R8</accession>
<feature type="compositionally biased region" description="Low complexity" evidence="1">
    <location>
        <begin position="27"/>
        <end position="66"/>
    </location>
</feature>
<dbReference type="PANTHER" id="PTHR34365">
    <property type="entry name" value="ENOLASE (DUF1399)"/>
    <property type="match status" value="1"/>
</dbReference>
<reference evidence="2 3" key="1">
    <citation type="submission" date="2018-03" db="EMBL/GenBank/DDBJ databases">
        <authorList>
            <person name="Guldener U."/>
        </authorList>
    </citation>
    <scope>NUCLEOTIDE SEQUENCE [LARGE SCALE GENOMIC DNA]</scope>
    <source>
        <strain evidence="2 3">DAOM196992</strain>
    </source>
</reference>
<feature type="compositionally biased region" description="Pro residues" evidence="1">
    <location>
        <begin position="9"/>
        <end position="18"/>
    </location>
</feature>
<feature type="region of interest" description="Disordered" evidence="1">
    <location>
        <begin position="173"/>
        <end position="215"/>
    </location>
</feature>
<gene>
    <name evidence="2" type="ORF">PSFLO_05217</name>
</gene>
<sequence>MSAATTAQQPPPRAPPPTYGSLSNHPSHASSSSASASASASAIATSAGSSSCDGNDASNSSGSASSTPQTESDEAGPATPPVEATTTATATASATAPSAPVPALGPPLSDQENRLVQQTLARGIRVGHVTTMPFVSTDDMRNHLKLLNLFDRLKLAVQDEVELHSYPPLPASIEAGARDPEAGIDSAPPPYTPTADPPPPLLSSSLGANAAHPTDPAAVDRAIREMSLQLQRERRWAIYLSRAAHRLELWLTRVLLLDDPLLDAARDTGVLPDHVLPPLDVALVLHSYFLNPRRMRDDGVRMPSRRLISYFSYPLAQLAERIDPNSLALARIDAAVAYWEDHVTAAADCAQPYHLPLQPPSAYPSAAQEVHGGTNFGLRVACPRCRAKTFVPWTGRGKAAADKGIGENGWTRQCGSNGPRGRCAQAISADTLQTARFLLDFDRWRKSPGRSEVDPQTGVHSECFFMAGSSLHPYTGAKLDDDRIGEFVFQPVFDHEKPSGATEPPILQNLARTETCDIDDLCRDLAYSMSNFQLYLTAKSVEPAVRPMLRSERDRQHVLARTALIMRCYDNGSAPAFGEGLYDMCAAVKRQTAFNIDMQKLGWSNASPELMESKPMEDLLARSLVRYHRWLNLLYGVTMMLSPTLDIDLAWHTHMLNRKYRNDVKRSVGRFVGHDDTVEMGALKDAFKKTASLWRSKYGQPYSLCGCTYEAPSAASRVKTLFGSSSGAGDGGKAGSLKAKWRRSKALPGDQADDNGQWLEQSHPSSHNAVILKDGIERHEAIKAEMEQGWRSGKRRGGHESAFVFGYAEPGLYPFYHSPVHAHLYIENENRSSHIASHGAMYTAGAIGFAGIGAAGCGGGVGGGGFGAGGCGGGGFGGGGCGGGGGGGFGGGGGCGGGGGGGGFVFAAGMPALSQDRLR</sequence>
<proteinExistence type="predicted"/>
<evidence type="ECO:0000313" key="2">
    <source>
        <dbReference type="EMBL" id="SPO39736.1"/>
    </source>
</evidence>
<evidence type="ECO:0000256" key="1">
    <source>
        <dbReference type="SAM" id="MobiDB-lite"/>
    </source>
</evidence>
<dbReference type="Pfam" id="PF07173">
    <property type="entry name" value="GRDP-like"/>
    <property type="match status" value="1"/>
</dbReference>